<feature type="coiled-coil region" evidence="1">
    <location>
        <begin position="79"/>
        <end position="163"/>
    </location>
</feature>
<proteinExistence type="predicted"/>
<name>A0ABX5MXY3_9LACO</name>
<keyword evidence="4" id="KW-1185">Reference proteome</keyword>
<dbReference type="EMBL" id="QGLG01000004">
    <property type="protein sequence ID" value="PXY82110.1"/>
    <property type="molecule type" value="Genomic_DNA"/>
</dbReference>
<sequence>MSNITAKELVNELGLSRARLYQIIAKLDDNKKPKKSALGQYIFDDQAVKNIKQYYAEISVKHNTNSAKHIDSKMINTILSSLNSRTDELENQIKQLTEKINIKEQQIQKLVIEKENLRQSKDKQIAQLAEKSNQQISELHKLLDQQQQLNLTTNEQNKRLLEQPVVKKHWWQ</sequence>
<protein>
    <recommendedName>
        <fullName evidence="2">Regulator of chromosome segregation-like C-terminal domain-containing protein</fullName>
    </recommendedName>
</protein>
<keyword evidence="1" id="KW-0175">Coiled coil</keyword>
<gene>
    <name evidence="3" type="ORF">DK873_09945</name>
</gene>
<reference evidence="3 4" key="1">
    <citation type="submission" date="2018-05" db="EMBL/GenBank/DDBJ databases">
        <title>Reference genomes for bee gut microbiota database.</title>
        <authorList>
            <person name="Ellegaard K.M."/>
        </authorList>
    </citation>
    <scope>NUCLEOTIDE SEQUENCE [LARGE SCALE GENOMIC DNA]</scope>
    <source>
        <strain evidence="3 4">ESL0184</strain>
    </source>
</reference>
<evidence type="ECO:0000259" key="2">
    <source>
        <dbReference type="Pfam" id="PF04394"/>
    </source>
</evidence>
<organism evidence="3 4">
    <name type="scientific">Lactobacillus melliventris</name>
    <dbReference type="NCBI Taxonomy" id="1218507"/>
    <lineage>
        <taxon>Bacteria</taxon>
        <taxon>Bacillati</taxon>
        <taxon>Bacillota</taxon>
        <taxon>Bacilli</taxon>
        <taxon>Lactobacillales</taxon>
        <taxon>Lactobacillaceae</taxon>
        <taxon>Lactobacillus</taxon>
    </lineage>
</organism>
<accession>A0ABX5MXY3</accession>
<evidence type="ECO:0000313" key="3">
    <source>
        <dbReference type="EMBL" id="PXY82110.1"/>
    </source>
</evidence>
<evidence type="ECO:0000313" key="4">
    <source>
        <dbReference type="Proteomes" id="UP000247698"/>
    </source>
</evidence>
<feature type="domain" description="Regulator of chromosome segregation-like C-terminal" evidence="2">
    <location>
        <begin position="131"/>
        <end position="162"/>
    </location>
</feature>
<evidence type="ECO:0000256" key="1">
    <source>
        <dbReference type="SAM" id="Coils"/>
    </source>
</evidence>
<dbReference type="InterPro" id="IPR007489">
    <property type="entry name" value="RocS-like_C"/>
</dbReference>
<comment type="caution">
    <text evidence="3">The sequence shown here is derived from an EMBL/GenBank/DDBJ whole genome shotgun (WGS) entry which is preliminary data.</text>
</comment>
<dbReference type="Proteomes" id="UP000247698">
    <property type="component" value="Unassembled WGS sequence"/>
</dbReference>
<dbReference type="Pfam" id="PF04394">
    <property type="entry name" value="DUF536"/>
    <property type="match status" value="1"/>
</dbReference>
<dbReference type="RefSeq" id="WP_110446864.1">
    <property type="nucleotide sequence ID" value="NZ_QGLG01000004.1"/>
</dbReference>